<dbReference type="InterPro" id="IPR018130">
    <property type="entry name" value="Ribosomal_uS2_CS"/>
</dbReference>
<dbReference type="PANTHER" id="PTHR12534:SF0">
    <property type="entry name" value="SMALL RIBOSOMAL SUBUNIT PROTEIN US2M"/>
    <property type="match status" value="1"/>
</dbReference>
<dbReference type="OrthoDB" id="2320368at2759"/>
<dbReference type="EMBL" id="JANBPT010000125">
    <property type="protein sequence ID" value="KAJ1927279.1"/>
    <property type="molecule type" value="Genomic_DNA"/>
</dbReference>
<dbReference type="HAMAP" id="MF_00291_B">
    <property type="entry name" value="Ribosomal_uS2_B"/>
    <property type="match status" value="1"/>
</dbReference>
<dbReference type="Proteomes" id="UP001150569">
    <property type="component" value="Unassembled WGS sequence"/>
</dbReference>
<feature type="compositionally biased region" description="Low complexity" evidence="4">
    <location>
        <begin position="60"/>
        <end position="70"/>
    </location>
</feature>
<name>A0A9W8ADZ3_9FUNG</name>
<comment type="similarity">
    <text evidence="1">Belongs to the universal ribosomal protein uS2 family.</text>
</comment>
<dbReference type="PROSITE" id="PS00962">
    <property type="entry name" value="RIBOSOMAL_S2_1"/>
    <property type="match status" value="1"/>
</dbReference>
<dbReference type="InterPro" id="IPR005706">
    <property type="entry name" value="Ribosomal_uS2_bac/mit/plastid"/>
</dbReference>
<sequence>MAGLCPRLTRQIVTSRTLRASVRVRPTLRPLGLRHQSTDGGVLSHGPGDAAAASPPPSASPTAASSAPIAFTPSGPALSPLALTQRLQRLMPEFSALGARRTRAPQLAPALDRKDLQPNEFTMAELMAAGLHLGHSKTRWNPFTLPFIFGEREGIYVINLEHTVAYLRRALALTREVARDGGLILFLASRPSMVQPVAEAATACGQYHVNGKWLPGTLTNNEVVLTRFVPELIHESGEEASPYMMVEDGSSAAKDKAKKKAPKALEDEEEVSGSSGDGDIMSSEETVVTRNASGTVQEESDQNPKLRKVLKVFKPDLMIFFNTLENKAALTEARACNIPTIGLIDTDCSPHWVSYPVPANDDSTTGVKLLAALFSKAAQEGAELRRKDFDAQVKS</sequence>
<dbReference type="SUPFAM" id="SSF52313">
    <property type="entry name" value="Ribosomal protein S2"/>
    <property type="match status" value="1"/>
</dbReference>
<dbReference type="InterPro" id="IPR023591">
    <property type="entry name" value="Ribosomal_uS2_flav_dom_sf"/>
</dbReference>
<proteinExistence type="inferred from homology"/>
<keyword evidence="6" id="KW-1185">Reference proteome</keyword>
<evidence type="ECO:0000313" key="5">
    <source>
        <dbReference type="EMBL" id="KAJ1927279.1"/>
    </source>
</evidence>
<evidence type="ECO:0000313" key="6">
    <source>
        <dbReference type="Proteomes" id="UP001150569"/>
    </source>
</evidence>
<dbReference type="GO" id="GO:0003735">
    <property type="term" value="F:structural constituent of ribosome"/>
    <property type="evidence" value="ECO:0007669"/>
    <property type="project" value="InterPro"/>
</dbReference>
<dbReference type="GO" id="GO:0006412">
    <property type="term" value="P:translation"/>
    <property type="evidence" value="ECO:0007669"/>
    <property type="project" value="InterPro"/>
</dbReference>
<evidence type="ECO:0000256" key="4">
    <source>
        <dbReference type="SAM" id="MobiDB-lite"/>
    </source>
</evidence>
<evidence type="ECO:0000256" key="2">
    <source>
        <dbReference type="ARBA" id="ARBA00022980"/>
    </source>
</evidence>
<dbReference type="Gene3D" id="3.40.50.10490">
    <property type="entry name" value="Glucose-6-phosphate isomerase like protein, domain 1"/>
    <property type="match status" value="1"/>
</dbReference>
<dbReference type="AlphaFoldDB" id="A0A9W8ADZ3"/>
<evidence type="ECO:0000256" key="3">
    <source>
        <dbReference type="ARBA" id="ARBA00023274"/>
    </source>
</evidence>
<keyword evidence="2" id="KW-0689">Ribosomal protein</keyword>
<dbReference type="InterPro" id="IPR001865">
    <property type="entry name" value="Ribosomal_uS2"/>
</dbReference>
<reference evidence="5" key="1">
    <citation type="submission" date="2022-07" db="EMBL/GenBank/DDBJ databases">
        <title>Phylogenomic reconstructions and comparative analyses of Kickxellomycotina fungi.</title>
        <authorList>
            <person name="Reynolds N.K."/>
            <person name="Stajich J.E."/>
            <person name="Barry K."/>
            <person name="Grigoriev I.V."/>
            <person name="Crous P."/>
            <person name="Smith M.E."/>
        </authorList>
    </citation>
    <scope>NUCLEOTIDE SEQUENCE</scope>
    <source>
        <strain evidence="5">RSA 861</strain>
    </source>
</reference>
<evidence type="ECO:0000256" key="1">
    <source>
        <dbReference type="ARBA" id="ARBA00006242"/>
    </source>
</evidence>
<dbReference type="PANTHER" id="PTHR12534">
    <property type="entry name" value="30S RIBOSOMAL PROTEIN S2 PROKARYOTIC AND ORGANELLAR"/>
    <property type="match status" value="1"/>
</dbReference>
<comment type="caution">
    <text evidence="5">The sequence shown here is derived from an EMBL/GenBank/DDBJ whole genome shotgun (WGS) entry which is preliminary data.</text>
</comment>
<feature type="region of interest" description="Disordered" evidence="4">
    <location>
        <begin position="29"/>
        <end position="70"/>
    </location>
</feature>
<feature type="region of interest" description="Disordered" evidence="4">
    <location>
        <begin position="254"/>
        <end position="302"/>
    </location>
</feature>
<evidence type="ECO:0008006" key="7">
    <source>
        <dbReference type="Google" id="ProtNLM"/>
    </source>
</evidence>
<feature type="compositionally biased region" description="Polar residues" evidence="4">
    <location>
        <begin position="283"/>
        <end position="297"/>
    </location>
</feature>
<dbReference type="Pfam" id="PF00318">
    <property type="entry name" value="Ribosomal_S2"/>
    <property type="match status" value="2"/>
</dbReference>
<dbReference type="GO" id="GO:0005763">
    <property type="term" value="C:mitochondrial small ribosomal subunit"/>
    <property type="evidence" value="ECO:0007669"/>
    <property type="project" value="TreeGrafter"/>
</dbReference>
<dbReference type="PRINTS" id="PR00395">
    <property type="entry name" value="RIBOSOMALS2"/>
</dbReference>
<keyword evidence="3" id="KW-0687">Ribonucleoprotein</keyword>
<dbReference type="CDD" id="cd01425">
    <property type="entry name" value="RPS2"/>
    <property type="match status" value="1"/>
</dbReference>
<protein>
    <recommendedName>
        <fullName evidence="7">Ribosomal protein S2</fullName>
    </recommendedName>
</protein>
<gene>
    <name evidence="5" type="ORF">IWQ60_003051</name>
</gene>
<dbReference type="NCBIfam" id="TIGR01011">
    <property type="entry name" value="rpsB_bact"/>
    <property type="match status" value="1"/>
</dbReference>
<accession>A0A9W8ADZ3</accession>
<organism evidence="5 6">
    <name type="scientific">Tieghemiomyces parasiticus</name>
    <dbReference type="NCBI Taxonomy" id="78921"/>
    <lineage>
        <taxon>Eukaryota</taxon>
        <taxon>Fungi</taxon>
        <taxon>Fungi incertae sedis</taxon>
        <taxon>Zoopagomycota</taxon>
        <taxon>Kickxellomycotina</taxon>
        <taxon>Dimargaritomycetes</taxon>
        <taxon>Dimargaritales</taxon>
        <taxon>Dimargaritaceae</taxon>
        <taxon>Tieghemiomyces</taxon>
    </lineage>
</organism>